<name>A0A955RPL7_UNCKA</name>
<feature type="non-terminal residue" evidence="3">
    <location>
        <position position="406"/>
    </location>
</feature>
<evidence type="ECO:0000313" key="4">
    <source>
        <dbReference type="Proteomes" id="UP000701698"/>
    </source>
</evidence>
<proteinExistence type="predicted"/>
<sequence>MITPELLTYIVSQRKRGVTDDAIHTVLMNSGWKQIDINDAFREADKPQPLTRRADTEGSSNQSVPVSPRSNLYNPIQLLGLTLSRYRSHFFPLVVVMLVWVAALRLSGYVLSSSVFSETILSSFNAFISSLGGIAAISVLIGIVLLIVQSWVMLAVLQIVVSGGEVIGPLDALRRAWSQTLSLIWLTVLYFLIVLGGTVGLVIPGIILLITLLFAPFVLFEEKETGFSALVRSKNYMRKSWVAASVRLLFLAIFVSIFTLTLGLLFQISSIWIPDSLYVALYEVEQVGVFIFIVPFTFIYLYLLYRNMKAVSAAGDNRFLLDTGTMRLRAISLVGIFAVVVLFAVSYISVSRTSDNASEISDNEVIENIKGSLEEYYSVHTSYPASLAPLEEFDDSNKEGWDRFSY</sequence>
<accession>A0A955RPL7</accession>
<reference evidence="3" key="2">
    <citation type="journal article" date="2021" name="Microbiome">
        <title>Successional dynamics and alternative stable states in a saline activated sludge microbial community over 9 years.</title>
        <authorList>
            <person name="Wang Y."/>
            <person name="Ye J."/>
            <person name="Ju F."/>
            <person name="Liu L."/>
            <person name="Boyd J.A."/>
            <person name="Deng Y."/>
            <person name="Parks D.H."/>
            <person name="Jiang X."/>
            <person name="Yin X."/>
            <person name="Woodcroft B.J."/>
            <person name="Tyson G.W."/>
            <person name="Hugenholtz P."/>
            <person name="Polz M.F."/>
            <person name="Zhang T."/>
        </authorList>
    </citation>
    <scope>NUCLEOTIDE SEQUENCE</scope>
    <source>
        <strain evidence="3">HKST-UBA01</strain>
    </source>
</reference>
<dbReference type="Proteomes" id="UP000701698">
    <property type="component" value="Unassembled WGS sequence"/>
</dbReference>
<evidence type="ECO:0000256" key="2">
    <source>
        <dbReference type="SAM" id="Phobius"/>
    </source>
</evidence>
<feature type="transmembrane region" description="Helical" evidence="2">
    <location>
        <begin position="176"/>
        <end position="195"/>
    </location>
</feature>
<feature type="transmembrane region" description="Helical" evidence="2">
    <location>
        <begin position="241"/>
        <end position="266"/>
    </location>
</feature>
<dbReference type="EMBL" id="JAGQKX010000082">
    <property type="protein sequence ID" value="MCA9390384.1"/>
    <property type="molecule type" value="Genomic_DNA"/>
</dbReference>
<evidence type="ECO:0000256" key="1">
    <source>
        <dbReference type="SAM" id="MobiDB-lite"/>
    </source>
</evidence>
<keyword evidence="2" id="KW-1133">Transmembrane helix</keyword>
<organism evidence="3 4">
    <name type="scientific">candidate division WWE3 bacterium</name>
    <dbReference type="NCBI Taxonomy" id="2053526"/>
    <lineage>
        <taxon>Bacteria</taxon>
        <taxon>Katanobacteria</taxon>
    </lineage>
</organism>
<comment type="caution">
    <text evidence="3">The sequence shown here is derived from an EMBL/GenBank/DDBJ whole genome shotgun (WGS) entry which is preliminary data.</text>
</comment>
<feature type="transmembrane region" description="Helical" evidence="2">
    <location>
        <begin position="201"/>
        <end position="220"/>
    </location>
</feature>
<evidence type="ECO:0000313" key="3">
    <source>
        <dbReference type="EMBL" id="MCA9390384.1"/>
    </source>
</evidence>
<feature type="compositionally biased region" description="Polar residues" evidence="1">
    <location>
        <begin position="57"/>
        <end position="66"/>
    </location>
</feature>
<keyword evidence="2" id="KW-0472">Membrane</keyword>
<feature type="transmembrane region" description="Helical" evidence="2">
    <location>
        <begin position="90"/>
        <end position="111"/>
    </location>
</feature>
<keyword evidence="2" id="KW-0812">Transmembrane</keyword>
<feature type="transmembrane region" description="Helical" evidence="2">
    <location>
        <begin position="131"/>
        <end position="156"/>
    </location>
</feature>
<feature type="transmembrane region" description="Helical" evidence="2">
    <location>
        <begin position="326"/>
        <end position="348"/>
    </location>
</feature>
<feature type="region of interest" description="Disordered" evidence="1">
    <location>
        <begin position="47"/>
        <end position="66"/>
    </location>
</feature>
<feature type="compositionally biased region" description="Basic and acidic residues" evidence="1">
    <location>
        <begin position="47"/>
        <end position="56"/>
    </location>
</feature>
<dbReference type="AlphaFoldDB" id="A0A955RPL7"/>
<gene>
    <name evidence="3" type="ORF">KC571_03180</name>
</gene>
<protein>
    <submittedName>
        <fullName evidence="3">Uncharacterized protein</fullName>
    </submittedName>
</protein>
<feature type="transmembrane region" description="Helical" evidence="2">
    <location>
        <begin position="286"/>
        <end position="305"/>
    </location>
</feature>
<reference evidence="3" key="1">
    <citation type="submission" date="2020-04" db="EMBL/GenBank/DDBJ databases">
        <authorList>
            <person name="Zhang T."/>
        </authorList>
    </citation>
    <scope>NUCLEOTIDE SEQUENCE</scope>
    <source>
        <strain evidence="3">HKST-UBA01</strain>
    </source>
</reference>